<dbReference type="GO" id="GO:0003712">
    <property type="term" value="F:transcription coregulator activity"/>
    <property type="evidence" value="ECO:0007669"/>
    <property type="project" value="InterPro"/>
</dbReference>
<evidence type="ECO:0000256" key="4">
    <source>
        <dbReference type="ARBA" id="ARBA00023163"/>
    </source>
</evidence>
<accession>A0A1J4MIB1</accession>
<comment type="similarity">
    <text evidence="2 6">Belongs to the Mediator complex subunit 10 family.</text>
</comment>
<dbReference type="GO" id="GO:0006357">
    <property type="term" value="P:regulation of transcription by RNA polymerase II"/>
    <property type="evidence" value="ECO:0007669"/>
    <property type="project" value="InterPro"/>
</dbReference>
<keyword evidence="4 6" id="KW-0804">Transcription</keyword>
<dbReference type="InterPro" id="IPR019145">
    <property type="entry name" value="Mediator_Med10"/>
</dbReference>
<evidence type="ECO:0000256" key="3">
    <source>
        <dbReference type="ARBA" id="ARBA00023015"/>
    </source>
</evidence>
<comment type="subcellular location">
    <subcellularLocation>
        <location evidence="1 6">Nucleus</location>
    </subcellularLocation>
</comment>
<evidence type="ECO:0000256" key="5">
    <source>
        <dbReference type="ARBA" id="ARBA00023242"/>
    </source>
</evidence>
<evidence type="ECO:0000256" key="6">
    <source>
        <dbReference type="RuleBase" id="RU364146"/>
    </source>
</evidence>
<dbReference type="Proteomes" id="UP000186176">
    <property type="component" value="Unassembled WGS sequence"/>
</dbReference>
<evidence type="ECO:0000313" key="8">
    <source>
        <dbReference type="Proteomes" id="UP000186176"/>
    </source>
</evidence>
<evidence type="ECO:0000313" key="7">
    <source>
        <dbReference type="EMBL" id="OII73759.1"/>
    </source>
</evidence>
<comment type="function">
    <text evidence="6">Component of the Mediator complex, a coactivator involved in the regulated transcription of nearly all RNA polymerase II-dependent genes. Mediator functions as a bridge to convey information from gene-specific regulatory proteins to the basal RNA polymerase II transcription machinery. Mediator is recruited to promoters by direct interactions with regulatory proteins and serves as a scaffold for the assembly of a functional preinitiation complex with RNA polymerase II and the general transcription factors.</text>
</comment>
<organism evidence="7 8">
    <name type="scientific">Cryptosporidium ubiquitum</name>
    <dbReference type="NCBI Taxonomy" id="857276"/>
    <lineage>
        <taxon>Eukaryota</taxon>
        <taxon>Sar</taxon>
        <taxon>Alveolata</taxon>
        <taxon>Apicomplexa</taxon>
        <taxon>Conoidasida</taxon>
        <taxon>Coccidia</taxon>
        <taxon>Eucoccidiorida</taxon>
        <taxon>Eimeriorina</taxon>
        <taxon>Cryptosporidiidae</taxon>
        <taxon>Cryptosporidium</taxon>
    </lineage>
</organism>
<evidence type="ECO:0000256" key="1">
    <source>
        <dbReference type="ARBA" id="ARBA00004123"/>
    </source>
</evidence>
<comment type="caution">
    <text evidence="7">The sequence shown here is derived from an EMBL/GenBank/DDBJ whole genome shotgun (WGS) entry which is preliminary data.</text>
</comment>
<evidence type="ECO:0000256" key="2">
    <source>
        <dbReference type="ARBA" id="ARBA00005389"/>
    </source>
</evidence>
<dbReference type="VEuPathDB" id="CryptoDB:cubi_03557"/>
<name>A0A1J4MIB1_9CRYT</name>
<dbReference type="AlphaFoldDB" id="A0A1J4MIB1"/>
<keyword evidence="8" id="KW-1185">Reference proteome</keyword>
<reference evidence="7 8" key="1">
    <citation type="submission" date="2016-10" db="EMBL/GenBank/DDBJ databases">
        <title>Reductive evolution of mitochondrial metabolism and differential evolution of invasion-related proteins in Cryptosporidium.</title>
        <authorList>
            <person name="Liu S."/>
            <person name="Roellig D.M."/>
            <person name="Guo Y."/>
            <person name="Li N."/>
            <person name="Frace M.A."/>
            <person name="Tang K."/>
            <person name="Zhang L."/>
            <person name="Feng Y."/>
            <person name="Xiao L."/>
        </authorList>
    </citation>
    <scope>NUCLEOTIDE SEQUENCE [LARGE SCALE GENOMIC DNA]</scope>
    <source>
        <strain evidence="7">39726</strain>
    </source>
</reference>
<keyword evidence="5 6" id="KW-0539">Nucleus</keyword>
<keyword evidence="6" id="KW-0010">Activator</keyword>
<sequence length="140" mass="15831">MESKVSIDPLLECYIDIIRNLTTITNEIVISSTRKDTNNSNELKNGVKEYINLLVNAQSILSDSTLSKVEIPLGFIKHIDEGKSPNTWLMNLFQLLDEQNDRARGEVLTLSCLHKSICKRLLMKRDLSLDEIAIIGKKTS</sequence>
<proteinExistence type="inferred from homology"/>
<dbReference type="Pfam" id="PF09748">
    <property type="entry name" value="Med10"/>
    <property type="match status" value="1"/>
</dbReference>
<dbReference type="EMBL" id="LRBP01000014">
    <property type="protein sequence ID" value="OII73759.1"/>
    <property type="molecule type" value="Genomic_DNA"/>
</dbReference>
<comment type="subunit">
    <text evidence="6">Component of the Mediator complex.</text>
</comment>
<protein>
    <recommendedName>
        <fullName evidence="6">Mediator of RNA polymerase II transcription subunit 10</fullName>
    </recommendedName>
    <alternativeName>
        <fullName evidence="6">Mediator complex subunit 10</fullName>
    </alternativeName>
</protein>
<gene>
    <name evidence="6" type="primary">MED10</name>
    <name evidence="7" type="ORF">cubi_03557</name>
</gene>
<keyword evidence="3 6" id="KW-0805">Transcription regulation</keyword>
<dbReference type="OrthoDB" id="337270at2759"/>
<dbReference type="GO" id="GO:0016592">
    <property type="term" value="C:mediator complex"/>
    <property type="evidence" value="ECO:0007669"/>
    <property type="project" value="InterPro"/>
</dbReference>